<dbReference type="Proteomes" id="UP000321832">
    <property type="component" value="Unassembled WGS sequence"/>
</dbReference>
<evidence type="ECO:0000256" key="1">
    <source>
        <dbReference type="SAM" id="SignalP"/>
    </source>
</evidence>
<evidence type="ECO:0000313" key="3">
    <source>
        <dbReference type="Proteomes" id="UP000321832"/>
    </source>
</evidence>
<keyword evidence="1" id="KW-0732">Signal</keyword>
<sequence length="293" mass="32199">MRWRAQVRAWVMGMALAAGFMGPAQALEAATPAEMLAKRQELQGALRDNAFGEPLVIVSKELPDRIEGDVYAELPHDFAVATAAFRSPQGVCELLFLHLNVHGCRVVEGGVSVLAGPKKTGGAGMTAQMHYTMRSEIDAPGHLRVVLTAPTGPLSTTDYRMVFEAVPLEGPRSFVHFGFGHNSGLLARMAMQTYLATAGREKIGFTVTGRDAQGQPQYVRGERGSLERNVMRYYLALLTHCRERSGSAGERLQARLRTGFALTERYAAQLHEYSLDDYLAEKARDLSRDAMQK</sequence>
<dbReference type="AlphaFoldDB" id="A0A5C6U1X0"/>
<keyword evidence="3" id="KW-1185">Reference proteome</keyword>
<gene>
    <name evidence="2" type="ORF">FSC37_17110</name>
</gene>
<comment type="caution">
    <text evidence="2">The sequence shown here is derived from an EMBL/GenBank/DDBJ whole genome shotgun (WGS) entry which is preliminary data.</text>
</comment>
<dbReference type="EMBL" id="VOPW01000001">
    <property type="protein sequence ID" value="TXC66887.1"/>
    <property type="molecule type" value="Genomic_DNA"/>
</dbReference>
<feature type="signal peptide" evidence="1">
    <location>
        <begin position="1"/>
        <end position="26"/>
    </location>
</feature>
<proteinExistence type="predicted"/>
<organism evidence="2 3">
    <name type="scientific">Piscinibacter aquaticus</name>
    <dbReference type="NCBI Taxonomy" id="392597"/>
    <lineage>
        <taxon>Bacteria</taxon>
        <taxon>Pseudomonadati</taxon>
        <taxon>Pseudomonadota</taxon>
        <taxon>Betaproteobacteria</taxon>
        <taxon>Burkholderiales</taxon>
        <taxon>Sphaerotilaceae</taxon>
        <taxon>Piscinibacter</taxon>
    </lineage>
</organism>
<accession>A0A5C6U1X0</accession>
<evidence type="ECO:0000313" key="2">
    <source>
        <dbReference type="EMBL" id="TXC66887.1"/>
    </source>
</evidence>
<reference evidence="2 3" key="1">
    <citation type="submission" date="2019-08" db="EMBL/GenBank/DDBJ databases">
        <authorList>
            <person name="Khan S.A."/>
            <person name="Jeon C.O."/>
            <person name="Jeong S.E."/>
        </authorList>
    </citation>
    <scope>NUCLEOTIDE SEQUENCE [LARGE SCALE GENOMIC DNA]</scope>
    <source>
        <strain evidence="3">IMCC1728</strain>
    </source>
</reference>
<protein>
    <submittedName>
        <fullName evidence="2">Uncharacterized protein</fullName>
    </submittedName>
</protein>
<name>A0A5C6U1X0_9BURK</name>
<feature type="chain" id="PRO_5022986604" evidence="1">
    <location>
        <begin position="27"/>
        <end position="293"/>
    </location>
</feature>